<sequence>MDIPGSRQVFAFKVLKFISPWLLDFNNFEGSFPSRVEFSHMLRDLNFLQYQISDLEVPWPDILVVAPHHKPFVVKDSCVRGIPLLFDHCQIESALLLVARCLVLRYSLSLLSYLCRNNSFSAIY</sequence>
<reference evidence="1" key="2">
    <citation type="journal article" date="2024" name="Plant">
        <title>Genomic evolution and insights into agronomic trait innovations of Sesamum species.</title>
        <authorList>
            <person name="Miao H."/>
            <person name="Wang L."/>
            <person name="Qu L."/>
            <person name="Liu H."/>
            <person name="Sun Y."/>
            <person name="Le M."/>
            <person name="Wang Q."/>
            <person name="Wei S."/>
            <person name="Zheng Y."/>
            <person name="Lin W."/>
            <person name="Duan Y."/>
            <person name="Cao H."/>
            <person name="Xiong S."/>
            <person name="Wang X."/>
            <person name="Wei L."/>
            <person name="Li C."/>
            <person name="Ma Q."/>
            <person name="Ju M."/>
            <person name="Zhao R."/>
            <person name="Li G."/>
            <person name="Mu C."/>
            <person name="Tian Q."/>
            <person name="Mei H."/>
            <person name="Zhang T."/>
            <person name="Gao T."/>
            <person name="Zhang H."/>
        </authorList>
    </citation>
    <scope>NUCLEOTIDE SEQUENCE</scope>
    <source>
        <strain evidence="1">G02</strain>
    </source>
</reference>
<evidence type="ECO:0000313" key="1">
    <source>
        <dbReference type="EMBL" id="KAL0399950.1"/>
    </source>
</evidence>
<name>A0AAW2T5H6_SESRA</name>
<accession>A0AAW2T5H6</accession>
<protein>
    <submittedName>
        <fullName evidence="1">Uncharacterized protein</fullName>
    </submittedName>
</protein>
<organism evidence="1">
    <name type="scientific">Sesamum radiatum</name>
    <name type="common">Black benniseed</name>
    <dbReference type="NCBI Taxonomy" id="300843"/>
    <lineage>
        <taxon>Eukaryota</taxon>
        <taxon>Viridiplantae</taxon>
        <taxon>Streptophyta</taxon>
        <taxon>Embryophyta</taxon>
        <taxon>Tracheophyta</taxon>
        <taxon>Spermatophyta</taxon>
        <taxon>Magnoliopsida</taxon>
        <taxon>eudicotyledons</taxon>
        <taxon>Gunneridae</taxon>
        <taxon>Pentapetalae</taxon>
        <taxon>asterids</taxon>
        <taxon>lamiids</taxon>
        <taxon>Lamiales</taxon>
        <taxon>Pedaliaceae</taxon>
        <taxon>Sesamum</taxon>
    </lineage>
</organism>
<gene>
    <name evidence="1" type="ORF">Sradi_2338300</name>
</gene>
<comment type="caution">
    <text evidence="1">The sequence shown here is derived from an EMBL/GenBank/DDBJ whole genome shotgun (WGS) entry which is preliminary data.</text>
</comment>
<dbReference type="EMBL" id="JACGWJ010000009">
    <property type="protein sequence ID" value="KAL0399950.1"/>
    <property type="molecule type" value="Genomic_DNA"/>
</dbReference>
<proteinExistence type="predicted"/>
<dbReference type="AlphaFoldDB" id="A0AAW2T5H6"/>
<reference evidence="1" key="1">
    <citation type="submission" date="2020-06" db="EMBL/GenBank/DDBJ databases">
        <authorList>
            <person name="Li T."/>
            <person name="Hu X."/>
            <person name="Zhang T."/>
            <person name="Song X."/>
            <person name="Zhang H."/>
            <person name="Dai N."/>
            <person name="Sheng W."/>
            <person name="Hou X."/>
            <person name="Wei L."/>
        </authorList>
    </citation>
    <scope>NUCLEOTIDE SEQUENCE</scope>
    <source>
        <strain evidence="1">G02</strain>
        <tissue evidence="1">Leaf</tissue>
    </source>
</reference>